<dbReference type="Pfam" id="PF08708">
    <property type="entry name" value="PriCT_1"/>
    <property type="match status" value="1"/>
</dbReference>
<name>A0A149QYU6_9PROT</name>
<reference evidence="3 4" key="1">
    <citation type="submission" date="2015-06" db="EMBL/GenBank/DDBJ databases">
        <title>Improved classification and identification of acetic acid bacteria using matrix-assisted laser desorption/ionization time-of-flight mass spectrometry; Gluconobacter nephelii and Gluconobacter uchimurae are later heterotypic synonyms of Gluconobacter japonicus and Gluconobacter oxydans, respectively.</title>
        <authorList>
            <person name="Li L."/>
            <person name="Cleenwerck I."/>
            <person name="De Vuyst L."/>
            <person name="Vandamme P."/>
        </authorList>
    </citation>
    <scope>NUCLEOTIDE SEQUENCE [LARGE SCALE GENOMIC DNA]</scope>
    <source>
        <strain evidence="3 4">LMG 1764</strain>
    </source>
</reference>
<dbReference type="PATRIC" id="fig|442.7.peg.2016"/>
<organism evidence="3 4">
    <name type="scientific">Gluconobacter potus</name>
    <dbReference type="NCBI Taxonomy" id="2724927"/>
    <lineage>
        <taxon>Bacteria</taxon>
        <taxon>Pseudomonadati</taxon>
        <taxon>Pseudomonadota</taxon>
        <taxon>Alphaproteobacteria</taxon>
        <taxon>Acetobacterales</taxon>
        <taxon>Acetobacteraceae</taxon>
        <taxon>Gluconobacter</taxon>
    </lineage>
</organism>
<gene>
    <name evidence="3" type="ORF">AD929_03280</name>
</gene>
<dbReference type="AlphaFoldDB" id="A0A149QYU6"/>
<dbReference type="Proteomes" id="UP000075573">
    <property type="component" value="Unassembled WGS sequence"/>
</dbReference>
<proteinExistence type="predicted"/>
<protein>
    <recommendedName>
        <fullName evidence="2">Primase C-terminal 1 domain-containing protein</fullName>
    </recommendedName>
</protein>
<sequence length="672" mass="74436">MMSKRPDKVQMARVQMQRSRMGFDIRPAVPDDLIDISGRAGSLSRHPRPAPQAGAGRNTDFRKAAKGKYAKAGKSRGSRRSYHLKLSRTSAEDPLSSDKVYGPWHDEDPANYRKAYERALKTAPHLKAVTASLLPFMARCVRASCNLRTCSSQTWSAEYTLHEAINQPWLQINHEKGTQALLFDIDHEEGLERVLALPESIRPHLVQDPLTLRSHAILVLKTPVPTKGREGPRRLLWLLQQLMSVFLEATPLPHTALVKNPLGLGTLMDGVPCRWVEIVEPGRNGWCRTLAGNMRVPTPGRAGQPLLYEVHNRKGGPGLWGLGLAWHTTPGAPGVEMREAVGWLREQGVEVRKFVPPQARKSIIEPDLDSAPGRNCAIFDAARFYAYAHYWKDNYDLMGFACEANYALTDPLGEKELSRIVGSIEKWMSRHWRRRKPRSEGDDDKPRIRKGIMGLDETSLTLKEKQVLSADRTSALCRNRTDSKLREAVMELGPTFTQKALAETSGVSLRTVKRRWKWVQENTAGFLAKPVSAPSALSASKGVSDDGLYQVVPMEAQPEWHGKANNSEGLPSISTGRQPPGTAILPCDGHPDIKCRPDGEMTTSQDGMTTGPRGTTIRAFSRPVTEDASRFQDMTAIRIPAGLPAFSRQAAVIGSSASTRQAIRVSGRLHHA</sequence>
<evidence type="ECO:0000259" key="2">
    <source>
        <dbReference type="Pfam" id="PF08708"/>
    </source>
</evidence>
<evidence type="ECO:0000313" key="4">
    <source>
        <dbReference type="Proteomes" id="UP000075573"/>
    </source>
</evidence>
<feature type="compositionally biased region" description="Basic residues" evidence="1">
    <location>
        <begin position="64"/>
        <end position="86"/>
    </location>
</feature>
<feature type="region of interest" description="Disordered" evidence="1">
    <location>
        <begin position="560"/>
        <end position="581"/>
    </location>
</feature>
<dbReference type="EMBL" id="LHZB01000099">
    <property type="protein sequence ID" value="KXV02314.1"/>
    <property type="molecule type" value="Genomic_DNA"/>
</dbReference>
<evidence type="ECO:0000313" key="3">
    <source>
        <dbReference type="EMBL" id="KXV02314.1"/>
    </source>
</evidence>
<feature type="region of interest" description="Disordered" evidence="1">
    <location>
        <begin position="36"/>
        <end position="102"/>
    </location>
</feature>
<dbReference type="Gene3D" id="1.10.340.50">
    <property type="match status" value="1"/>
</dbReference>
<feature type="compositionally biased region" description="Polar residues" evidence="1">
    <location>
        <begin position="564"/>
        <end position="577"/>
    </location>
</feature>
<feature type="domain" description="Primase C-terminal 1" evidence="2">
    <location>
        <begin position="373"/>
        <end position="427"/>
    </location>
</feature>
<accession>A0A149QYU6</accession>
<comment type="caution">
    <text evidence="3">The sequence shown here is derived from an EMBL/GenBank/DDBJ whole genome shotgun (WGS) entry which is preliminary data.</text>
</comment>
<evidence type="ECO:0000256" key="1">
    <source>
        <dbReference type="SAM" id="MobiDB-lite"/>
    </source>
</evidence>
<dbReference type="InterPro" id="IPR014820">
    <property type="entry name" value="PriCT_1"/>
</dbReference>